<dbReference type="AlphaFoldDB" id="A0A4C1VH01"/>
<name>A0A4C1VH01_EUMVA</name>
<comment type="caution">
    <text evidence="1">The sequence shown here is derived from an EMBL/GenBank/DDBJ whole genome shotgun (WGS) entry which is preliminary data.</text>
</comment>
<dbReference type="EMBL" id="BGZK01000348">
    <property type="protein sequence ID" value="GBP38388.1"/>
    <property type="molecule type" value="Genomic_DNA"/>
</dbReference>
<evidence type="ECO:0000313" key="2">
    <source>
        <dbReference type="Proteomes" id="UP000299102"/>
    </source>
</evidence>
<reference evidence="1 2" key="1">
    <citation type="journal article" date="2019" name="Commun. Biol.">
        <title>The bagworm genome reveals a unique fibroin gene that provides high tensile strength.</title>
        <authorList>
            <person name="Kono N."/>
            <person name="Nakamura H."/>
            <person name="Ohtoshi R."/>
            <person name="Tomita M."/>
            <person name="Numata K."/>
            <person name="Arakawa K."/>
        </authorList>
    </citation>
    <scope>NUCLEOTIDE SEQUENCE [LARGE SCALE GENOMIC DNA]</scope>
</reference>
<gene>
    <name evidence="1" type="ORF">EVAR_28183_1</name>
</gene>
<protein>
    <submittedName>
        <fullName evidence="1">Uncharacterized protein</fullName>
    </submittedName>
</protein>
<keyword evidence="2" id="KW-1185">Reference proteome</keyword>
<dbReference type="Proteomes" id="UP000299102">
    <property type="component" value="Unassembled WGS sequence"/>
</dbReference>
<organism evidence="1 2">
    <name type="scientific">Eumeta variegata</name>
    <name type="common">Bagworm moth</name>
    <name type="synonym">Eumeta japonica</name>
    <dbReference type="NCBI Taxonomy" id="151549"/>
    <lineage>
        <taxon>Eukaryota</taxon>
        <taxon>Metazoa</taxon>
        <taxon>Ecdysozoa</taxon>
        <taxon>Arthropoda</taxon>
        <taxon>Hexapoda</taxon>
        <taxon>Insecta</taxon>
        <taxon>Pterygota</taxon>
        <taxon>Neoptera</taxon>
        <taxon>Endopterygota</taxon>
        <taxon>Lepidoptera</taxon>
        <taxon>Glossata</taxon>
        <taxon>Ditrysia</taxon>
        <taxon>Tineoidea</taxon>
        <taxon>Psychidae</taxon>
        <taxon>Oiketicinae</taxon>
        <taxon>Eumeta</taxon>
    </lineage>
</organism>
<accession>A0A4C1VH01</accession>
<proteinExistence type="predicted"/>
<evidence type="ECO:0000313" key="1">
    <source>
        <dbReference type="EMBL" id="GBP38388.1"/>
    </source>
</evidence>
<sequence>MKLNINYFKNLDQVCGLSGIRVETPHKKVARVSAIYANNTDTQPPYATQICAVSNDYTANYRECPKVSKFAPKNRPNSKWLTREPTAPLRELNNFRALALKNTIRLGCRFPPCPCILHQPMEEISAAAIHEGCPGAAKEAHLARAHCAVSGIMGSAASFGKDIQTVMYVLRTVKGSEIFDFVCDLQSCRKVEKKLNILVKDHHHG</sequence>